<dbReference type="EMBL" id="CP014246">
    <property type="protein sequence ID" value="AMD21672.1"/>
    <property type="molecule type" value="Genomic_DNA"/>
</dbReference>
<evidence type="ECO:0000256" key="1">
    <source>
        <dbReference type="ARBA" id="ARBA00004123"/>
    </source>
</evidence>
<dbReference type="STRING" id="45286.A0A0X8HUF5"/>
<dbReference type="GeneID" id="28724974"/>
<reference evidence="5 6" key="1">
    <citation type="submission" date="2016-01" db="EMBL/GenBank/DDBJ databases">
        <title>Genome sequence of the yeast Holleya sinecauda.</title>
        <authorList>
            <person name="Dietrich F.S."/>
        </authorList>
    </citation>
    <scope>NUCLEOTIDE SEQUENCE [LARGE SCALE GENOMIC DNA]</scope>
    <source>
        <strain evidence="5 6">ATCC 58844</strain>
    </source>
</reference>
<gene>
    <name evidence="5" type="ORF">AW171_hschr63640</name>
</gene>
<dbReference type="CDD" id="cd22965">
    <property type="entry name" value="DD_DPY30_SDC1"/>
    <property type="match status" value="1"/>
</dbReference>
<evidence type="ECO:0000256" key="2">
    <source>
        <dbReference type="ARBA" id="ARBA00010849"/>
    </source>
</evidence>
<dbReference type="GO" id="GO:0005634">
    <property type="term" value="C:nucleus"/>
    <property type="evidence" value="ECO:0007669"/>
    <property type="project" value="UniProtKB-SubCell"/>
</dbReference>
<organism evidence="5 6">
    <name type="scientific">Eremothecium sinecaudum</name>
    <dbReference type="NCBI Taxonomy" id="45286"/>
    <lineage>
        <taxon>Eukaryota</taxon>
        <taxon>Fungi</taxon>
        <taxon>Dikarya</taxon>
        <taxon>Ascomycota</taxon>
        <taxon>Saccharomycotina</taxon>
        <taxon>Saccharomycetes</taxon>
        <taxon>Saccharomycetales</taxon>
        <taxon>Saccharomycetaceae</taxon>
        <taxon>Eremothecium</taxon>
    </lineage>
</organism>
<evidence type="ECO:0000313" key="5">
    <source>
        <dbReference type="EMBL" id="AMD21672.1"/>
    </source>
</evidence>
<keyword evidence="6" id="KW-1185">Reference proteome</keyword>
<feature type="region of interest" description="Disordered" evidence="4">
    <location>
        <begin position="1"/>
        <end position="25"/>
    </location>
</feature>
<comment type="subcellular location">
    <subcellularLocation>
        <location evidence="1">Nucleus</location>
    </subcellularLocation>
</comment>
<dbReference type="RefSeq" id="XP_017988668.1">
    <property type="nucleotide sequence ID" value="XM_018133206.1"/>
</dbReference>
<proteinExistence type="inferred from homology"/>
<evidence type="ECO:0000256" key="4">
    <source>
        <dbReference type="SAM" id="MobiDB-lite"/>
    </source>
</evidence>
<dbReference type="Proteomes" id="UP000243052">
    <property type="component" value="Chromosome vi"/>
</dbReference>
<dbReference type="OrthoDB" id="417678at2759"/>
<dbReference type="Pfam" id="PF05186">
    <property type="entry name" value="Dpy-30"/>
    <property type="match status" value="1"/>
</dbReference>
<sequence length="83" mass="9190">MESEGTQAQSGSLASNLQQEGTQVVNTDSVNIVETVGGTTTRKYLNEHITEALLRGMRRVALEKPENPLRFLGEFLIAESDRR</sequence>
<evidence type="ECO:0000256" key="3">
    <source>
        <dbReference type="ARBA" id="ARBA00023242"/>
    </source>
</evidence>
<dbReference type="Gene3D" id="1.20.890.10">
    <property type="entry name" value="cAMP-dependent protein kinase regulatory subunit, dimerization-anchoring domain"/>
    <property type="match status" value="1"/>
</dbReference>
<name>A0A0X8HUF5_9SACH</name>
<protein>
    <submittedName>
        <fullName evidence="5">HFL184Wp</fullName>
    </submittedName>
</protein>
<dbReference type="AlphaFoldDB" id="A0A0X8HUF5"/>
<accession>A0A0X8HUF5</accession>
<dbReference type="InterPro" id="IPR007858">
    <property type="entry name" value="Dpy-30_motif"/>
</dbReference>
<dbReference type="InterPro" id="IPR049629">
    <property type="entry name" value="DPY30_SDC1_DD"/>
</dbReference>
<evidence type="ECO:0000313" key="6">
    <source>
        <dbReference type="Proteomes" id="UP000243052"/>
    </source>
</evidence>
<keyword evidence="3" id="KW-0539">Nucleus</keyword>
<comment type="similarity">
    <text evidence="2">Belongs to the dpy-30 family.</text>
</comment>